<proteinExistence type="predicted"/>
<evidence type="ECO:0000313" key="1">
    <source>
        <dbReference type="EMBL" id="KAA5606067.1"/>
    </source>
</evidence>
<name>A0A5M6IDM7_9PROT</name>
<dbReference type="Proteomes" id="UP000324065">
    <property type="component" value="Unassembled WGS sequence"/>
</dbReference>
<dbReference type="AlphaFoldDB" id="A0A5M6IDM7"/>
<organism evidence="1 2">
    <name type="scientific">Roseospira marina</name>
    <dbReference type="NCBI Taxonomy" id="140057"/>
    <lineage>
        <taxon>Bacteria</taxon>
        <taxon>Pseudomonadati</taxon>
        <taxon>Pseudomonadota</taxon>
        <taxon>Alphaproteobacteria</taxon>
        <taxon>Rhodospirillales</taxon>
        <taxon>Rhodospirillaceae</taxon>
        <taxon>Roseospira</taxon>
    </lineage>
</organism>
<gene>
    <name evidence="1" type="ORF">F1188_08645</name>
</gene>
<evidence type="ECO:0000313" key="2">
    <source>
        <dbReference type="Proteomes" id="UP000324065"/>
    </source>
</evidence>
<accession>A0A5M6IDM7</accession>
<protein>
    <submittedName>
        <fullName evidence="1">Uncharacterized protein</fullName>
    </submittedName>
</protein>
<comment type="caution">
    <text evidence="1">The sequence shown here is derived from an EMBL/GenBank/DDBJ whole genome shotgun (WGS) entry which is preliminary data.</text>
</comment>
<dbReference type="EMBL" id="VWPJ01000006">
    <property type="protein sequence ID" value="KAA5606067.1"/>
    <property type="molecule type" value="Genomic_DNA"/>
</dbReference>
<keyword evidence="2" id="KW-1185">Reference proteome</keyword>
<sequence>MPIPLAAAAAIATILGVTITIGQIGTDYASDEKGFERLRSDMKTAARQNDYVVASRAAEEYFFLHREDWENPATPTLTSTGYTNPAIQAMRIFAIPKGTTSACRCVSFRPKDGFFSNEWIVTTWNRKPGSGLSRKIYTATTAEASAVFKDKYINGDLAMQKDRRQKLEIHGLA</sequence>
<reference evidence="1 2" key="1">
    <citation type="submission" date="2019-09" db="EMBL/GenBank/DDBJ databases">
        <title>Genome sequence of Roseospira marina, one of the more divergent members of the non-sulfur purple photosynthetic bacterial family, the Rhodospirillaceae.</title>
        <authorList>
            <person name="Meyer T."/>
            <person name="Kyndt J."/>
        </authorList>
    </citation>
    <scope>NUCLEOTIDE SEQUENCE [LARGE SCALE GENOMIC DNA]</scope>
    <source>
        <strain evidence="1 2">DSM 15113</strain>
    </source>
</reference>
<dbReference type="RefSeq" id="WP_150061998.1">
    <property type="nucleotide sequence ID" value="NZ_JACHII010000002.1"/>
</dbReference>